<protein>
    <submittedName>
        <fullName evidence="3">PEP-CTERM sorting domain-containing protein</fullName>
    </submittedName>
</protein>
<organism evidence="3 4">
    <name type="scientific">Bradyrhizobium zhengyangense</name>
    <dbReference type="NCBI Taxonomy" id="2911009"/>
    <lineage>
        <taxon>Bacteria</taxon>
        <taxon>Pseudomonadati</taxon>
        <taxon>Pseudomonadota</taxon>
        <taxon>Alphaproteobacteria</taxon>
        <taxon>Hyphomicrobiales</taxon>
        <taxon>Nitrobacteraceae</taxon>
        <taxon>Bradyrhizobium</taxon>
    </lineage>
</organism>
<dbReference type="InterPro" id="IPR013424">
    <property type="entry name" value="Ice-binding_C"/>
</dbReference>
<dbReference type="EMBL" id="JAKLUA010000042">
    <property type="protein sequence ID" value="MCG2673287.1"/>
    <property type="molecule type" value="Genomic_DNA"/>
</dbReference>
<gene>
    <name evidence="3" type="ORF">L6637_41115</name>
</gene>
<feature type="signal peptide" evidence="1">
    <location>
        <begin position="1"/>
        <end position="25"/>
    </location>
</feature>
<feature type="domain" description="Ice-binding protein C-terminal" evidence="2">
    <location>
        <begin position="215"/>
        <end position="240"/>
    </location>
</feature>
<reference evidence="3" key="1">
    <citation type="submission" date="2022-01" db="EMBL/GenBank/DDBJ databases">
        <title>Genome sequnece data of strain Bradyrhizobium sp. nov.</title>
        <authorList>
            <person name="Zhang J."/>
        </authorList>
    </citation>
    <scope>NUCLEOTIDE SEQUENCE</scope>
    <source>
        <strain evidence="3">WYCCWR 12774</strain>
    </source>
</reference>
<evidence type="ECO:0000313" key="4">
    <source>
        <dbReference type="Proteomes" id="UP001139012"/>
    </source>
</evidence>
<accession>A0ABS9M2Z3</accession>
<evidence type="ECO:0000313" key="3">
    <source>
        <dbReference type="EMBL" id="MCG2673287.1"/>
    </source>
</evidence>
<dbReference type="Pfam" id="PF07589">
    <property type="entry name" value="PEP-CTERM"/>
    <property type="match status" value="1"/>
</dbReference>
<evidence type="ECO:0000256" key="1">
    <source>
        <dbReference type="SAM" id="SignalP"/>
    </source>
</evidence>
<feature type="chain" id="PRO_5045365891" evidence="1">
    <location>
        <begin position="26"/>
        <end position="249"/>
    </location>
</feature>
<keyword evidence="1" id="KW-0732">Signal</keyword>
<proteinExistence type="predicted"/>
<sequence length="249" mass="25136">MSRFNVLKAIAVLGFSIASANVAGAAVVNETFDLDLNGMTSGTCPGGICGTVHLTGNTTSSLTFTVDLAHGVSFHANHSGNSGIGPFFYFQLTDPGGPSIAFSNIGDSGTIGSGTYSYNPLVAGSFDPNPGNFPGTYNYEATCTNDTSGKICGGPFHFTASGATAAHPFDLGAPLGHGLFASDNIAFVADLSVSGTCDSACTAGTGLVGSTLVATVPEPSTWSMLVLGFAGVGFLAYRRKSHGAALRLV</sequence>
<dbReference type="NCBIfam" id="TIGR02595">
    <property type="entry name" value="PEP_CTERM"/>
    <property type="match status" value="1"/>
</dbReference>
<name>A0ABS9M2Z3_9BRAD</name>
<dbReference type="Proteomes" id="UP001139012">
    <property type="component" value="Unassembled WGS sequence"/>
</dbReference>
<keyword evidence="4" id="KW-1185">Reference proteome</keyword>
<comment type="caution">
    <text evidence="3">The sequence shown here is derived from an EMBL/GenBank/DDBJ whole genome shotgun (WGS) entry which is preliminary data.</text>
</comment>
<evidence type="ECO:0000259" key="2">
    <source>
        <dbReference type="Pfam" id="PF07589"/>
    </source>
</evidence>
<dbReference type="RefSeq" id="WP_237874301.1">
    <property type="nucleotide sequence ID" value="NZ_JAKLUA010000042.1"/>
</dbReference>